<dbReference type="GO" id="GO:0005886">
    <property type="term" value="C:plasma membrane"/>
    <property type="evidence" value="ECO:0007669"/>
    <property type="project" value="TreeGrafter"/>
</dbReference>
<evidence type="ECO:0000256" key="1">
    <source>
        <dbReference type="ARBA" id="ARBA00022700"/>
    </source>
</evidence>
<keyword evidence="1" id="KW-0734">Signal transduction inhibitor</keyword>
<feature type="domain" description="RGS" evidence="2">
    <location>
        <begin position="1"/>
        <end position="45"/>
    </location>
</feature>
<reference evidence="3" key="2">
    <citation type="submission" date="2025-08" db="UniProtKB">
        <authorList>
            <consortium name="Ensembl"/>
        </authorList>
    </citation>
    <scope>IDENTIFICATION</scope>
</reference>
<evidence type="ECO:0000259" key="2">
    <source>
        <dbReference type="PROSITE" id="PS50132"/>
    </source>
</evidence>
<dbReference type="GeneTree" id="ENSGT00940000160198"/>
<dbReference type="PROSITE" id="PS50132">
    <property type="entry name" value="RGS"/>
    <property type="match status" value="1"/>
</dbReference>
<dbReference type="Proteomes" id="UP000314982">
    <property type="component" value="Unassembled WGS sequence"/>
</dbReference>
<dbReference type="AlphaFoldDB" id="A0A4W5Q357"/>
<dbReference type="PANTHER" id="PTHR45746:SF3">
    <property type="entry name" value="REGULATOR OF G-PROTEIN SIGNALING 11"/>
    <property type="match status" value="1"/>
</dbReference>
<dbReference type="GO" id="GO:0009968">
    <property type="term" value="P:negative regulation of signal transduction"/>
    <property type="evidence" value="ECO:0007669"/>
    <property type="project" value="UniProtKB-KW"/>
</dbReference>
<dbReference type="InterPro" id="IPR016137">
    <property type="entry name" value="RGS"/>
</dbReference>
<dbReference type="GO" id="GO:0043005">
    <property type="term" value="C:neuron projection"/>
    <property type="evidence" value="ECO:0007669"/>
    <property type="project" value="TreeGrafter"/>
</dbReference>
<dbReference type="Ensembl" id="ENSHHUT00000070613.1">
    <property type="protein sequence ID" value="ENSHHUP00000068320.1"/>
    <property type="gene ID" value="ENSHHUG00000040283.1"/>
</dbReference>
<dbReference type="InterPro" id="IPR044926">
    <property type="entry name" value="RGS_subdomain_2"/>
</dbReference>
<dbReference type="Pfam" id="PF00615">
    <property type="entry name" value="RGS"/>
    <property type="match status" value="1"/>
</dbReference>
<proteinExistence type="predicted"/>
<evidence type="ECO:0000313" key="3">
    <source>
        <dbReference type="Ensembl" id="ENSHHUP00000068320.1"/>
    </source>
</evidence>
<dbReference type="Gene3D" id="1.10.167.10">
    <property type="entry name" value="Regulator of G-protein Signalling 4, domain 2"/>
    <property type="match status" value="1"/>
</dbReference>
<dbReference type="InterPro" id="IPR047016">
    <property type="entry name" value="RGS6/7/9/11"/>
</dbReference>
<name>A0A4W5Q357_9TELE</name>
<protein>
    <recommendedName>
        <fullName evidence="2">RGS domain-containing protein</fullName>
    </recommendedName>
</protein>
<sequence>MERTLEGIKRPHRFIMDDAQMHIYFLMKKDSYPRYLKSELYKNMLANAIIPQETKKRYSGNSTLQHILFNILHYNIYSPIYS</sequence>
<dbReference type="GO" id="GO:0008277">
    <property type="term" value="P:regulation of G protein-coupled receptor signaling pathway"/>
    <property type="evidence" value="ECO:0007669"/>
    <property type="project" value="InterPro"/>
</dbReference>
<organism evidence="3 4">
    <name type="scientific">Hucho hucho</name>
    <name type="common">huchen</name>
    <dbReference type="NCBI Taxonomy" id="62062"/>
    <lineage>
        <taxon>Eukaryota</taxon>
        <taxon>Metazoa</taxon>
        <taxon>Chordata</taxon>
        <taxon>Craniata</taxon>
        <taxon>Vertebrata</taxon>
        <taxon>Euteleostomi</taxon>
        <taxon>Actinopterygii</taxon>
        <taxon>Neopterygii</taxon>
        <taxon>Teleostei</taxon>
        <taxon>Protacanthopterygii</taxon>
        <taxon>Salmoniformes</taxon>
        <taxon>Salmonidae</taxon>
        <taxon>Salmoninae</taxon>
        <taxon>Hucho</taxon>
    </lineage>
</organism>
<keyword evidence="4" id="KW-1185">Reference proteome</keyword>
<dbReference type="STRING" id="62062.ENSHHUP00000068320"/>
<dbReference type="InterPro" id="IPR036305">
    <property type="entry name" value="RGS_sf"/>
</dbReference>
<dbReference type="GO" id="GO:0005096">
    <property type="term" value="F:GTPase activator activity"/>
    <property type="evidence" value="ECO:0007669"/>
    <property type="project" value="TreeGrafter"/>
</dbReference>
<evidence type="ECO:0000313" key="4">
    <source>
        <dbReference type="Proteomes" id="UP000314982"/>
    </source>
</evidence>
<dbReference type="PANTHER" id="PTHR45746">
    <property type="entry name" value="LP21163P"/>
    <property type="match status" value="1"/>
</dbReference>
<dbReference type="SUPFAM" id="SSF48097">
    <property type="entry name" value="Regulator of G-protein signaling, RGS"/>
    <property type="match status" value="1"/>
</dbReference>
<dbReference type="GO" id="GO:0005737">
    <property type="term" value="C:cytoplasm"/>
    <property type="evidence" value="ECO:0007669"/>
    <property type="project" value="TreeGrafter"/>
</dbReference>
<reference evidence="4" key="1">
    <citation type="submission" date="2018-06" db="EMBL/GenBank/DDBJ databases">
        <title>Genome assembly of Danube salmon.</title>
        <authorList>
            <person name="Macqueen D.J."/>
            <person name="Gundappa M.K."/>
        </authorList>
    </citation>
    <scope>NUCLEOTIDE SEQUENCE [LARGE SCALE GENOMIC DNA]</scope>
</reference>
<accession>A0A4W5Q357</accession>
<reference evidence="3" key="3">
    <citation type="submission" date="2025-09" db="UniProtKB">
        <authorList>
            <consortium name="Ensembl"/>
        </authorList>
    </citation>
    <scope>IDENTIFICATION</scope>
</reference>